<feature type="region of interest" description="Disordered" evidence="1">
    <location>
        <begin position="352"/>
        <end position="386"/>
    </location>
</feature>
<feature type="signal peptide" evidence="2">
    <location>
        <begin position="1"/>
        <end position="17"/>
    </location>
</feature>
<protein>
    <submittedName>
        <fullName evidence="3">Uncharacterized protein</fullName>
    </submittedName>
</protein>
<evidence type="ECO:0000313" key="3">
    <source>
        <dbReference type="EMBL" id="KAK3939601.1"/>
    </source>
</evidence>
<organism evidence="3 4">
    <name type="scientific">Diplogelasinospora grovesii</name>
    <dbReference type="NCBI Taxonomy" id="303347"/>
    <lineage>
        <taxon>Eukaryota</taxon>
        <taxon>Fungi</taxon>
        <taxon>Dikarya</taxon>
        <taxon>Ascomycota</taxon>
        <taxon>Pezizomycotina</taxon>
        <taxon>Sordariomycetes</taxon>
        <taxon>Sordariomycetidae</taxon>
        <taxon>Sordariales</taxon>
        <taxon>Diplogelasinosporaceae</taxon>
        <taxon>Diplogelasinospora</taxon>
    </lineage>
</organism>
<feature type="chain" id="PRO_5042816385" evidence="2">
    <location>
        <begin position="18"/>
        <end position="413"/>
    </location>
</feature>
<feature type="region of interest" description="Disordered" evidence="1">
    <location>
        <begin position="31"/>
        <end position="237"/>
    </location>
</feature>
<feature type="compositionally biased region" description="Pro residues" evidence="1">
    <location>
        <begin position="163"/>
        <end position="173"/>
    </location>
</feature>
<dbReference type="EMBL" id="MU853808">
    <property type="protein sequence ID" value="KAK3939601.1"/>
    <property type="molecule type" value="Genomic_DNA"/>
</dbReference>
<dbReference type="Proteomes" id="UP001303473">
    <property type="component" value="Unassembled WGS sequence"/>
</dbReference>
<evidence type="ECO:0000256" key="1">
    <source>
        <dbReference type="SAM" id="MobiDB-lite"/>
    </source>
</evidence>
<accession>A0AAN6N5L0</accession>
<name>A0AAN6N5L0_9PEZI</name>
<reference evidence="4" key="1">
    <citation type="journal article" date="2023" name="Mol. Phylogenet. Evol.">
        <title>Genome-scale phylogeny and comparative genomics of the fungal order Sordariales.</title>
        <authorList>
            <person name="Hensen N."/>
            <person name="Bonometti L."/>
            <person name="Westerberg I."/>
            <person name="Brannstrom I.O."/>
            <person name="Guillou S."/>
            <person name="Cros-Aarteil S."/>
            <person name="Calhoun S."/>
            <person name="Haridas S."/>
            <person name="Kuo A."/>
            <person name="Mondo S."/>
            <person name="Pangilinan J."/>
            <person name="Riley R."/>
            <person name="LaButti K."/>
            <person name="Andreopoulos B."/>
            <person name="Lipzen A."/>
            <person name="Chen C."/>
            <person name="Yan M."/>
            <person name="Daum C."/>
            <person name="Ng V."/>
            <person name="Clum A."/>
            <person name="Steindorff A."/>
            <person name="Ohm R.A."/>
            <person name="Martin F."/>
            <person name="Silar P."/>
            <person name="Natvig D.O."/>
            <person name="Lalanne C."/>
            <person name="Gautier V."/>
            <person name="Ament-Velasquez S.L."/>
            <person name="Kruys A."/>
            <person name="Hutchinson M.I."/>
            <person name="Powell A.J."/>
            <person name="Barry K."/>
            <person name="Miller A.N."/>
            <person name="Grigoriev I.V."/>
            <person name="Debuchy R."/>
            <person name="Gladieux P."/>
            <person name="Hiltunen Thoren M."/>
            <person name="Johannesson H."/>
        </authorList>
    </citation>
    <scope>NUCLEOTIDE SEQUENCE [LARGE SCALE GENOMIC DNA]</scope>
    <source>
        <strain evidence="4">CBS 340.73</strain>
    </source>
</reference>
<feature type="compositionally biased region" description="Pro residues" evidence="1">
    <location>
        <begin position="39"/>
        <end position="63"/>
    </location>
</feature>
<feature type="compositionally biased region" description="Pro residues" evidence="1">
    <location>
        <begin position="132"/>
        <end position="142"/>
    </location>
</feature>
<dbReference type="AlphaFoldDB" id="A0AAN6N5L0"/>
<comment type="caution">
    <text evidence="3">The sequence shown here is derived from an EMBL/GenBank/DDBJ whole genome shotgun (WGS) entry which is preliminary data.</text>
</comment>
<feature type="compositionally biased region" description="Pro residues" evidence="1">
    <location>
        <begin position="91"/>
        <end position="112"/>
    </location>
</feature>
<feature type="compositionally biased region" description="Polar residues" evidence="1">
    <location>
        <begin position="358"/>
        <end position="372"/>
    </location>
</feature>
<proteinExistence type="predicted"/>
<evidence type="ECO:0000256" key="2">
    <source>
        <dbReference type="SAM" id="SignalP"/>
    </source>
</evidence>
<keyword evidence="4" id="KW-1185">Reference proteome</keyword>
<sequence length="413" mass="44613">MKLSAFITLTTALSAYAAPVVPQVESVGAVIAAREPQNNRPPPPPGGNNPPPQPGGNNPPPPRAGGNGGRPPQAREAEAEDAVVEVREPGNNPPPPPPGGNNPSPPPPPPSPHARQVDGTDAVVEAREPQNNRPPPPPPPPPHHPRQVEAMDAVVEAREPQNNRPPPPPPPPPHHPRQVEAADAEIEAREPQNNRRPPPPPPPPHHPRQVEATDAEIEAREPQNNRPPPPPPGDEKFAKSAKFSVNIARLTHVIQETITNTPRTSSCDSTHDQFLVEYSTFAELGVKTATSLTEIARRSVISFSTSRSWTKRVWQSASETTLASGHEQTLGPAFYGEDVHSVMSLLPELGPHEPIQRTPGSNPTLFSDSGYGTSERGERVNSNIGSMDKWSRPSRYTFEAAEDENFDIHRSHV</sequence>
<gene>
    <name evidence="3" type="ORF">QBC46DRAFT_409014</name>
</gene>
<evidence type="ECO:0000313" key="4">
    <source>
        <dbReference type="Proteomes" id="UP001303473"/>
    </source>
</evidence>
<keyword evidence="2" id="KW-0732">Signal</keyword>